<dbReference type="RefSeq" id="WP_273597993.1">
    <property type="nucleotide sequence ID" value="NZ_JAQQXS010000017.1"/>
</dbReference>
<accession>A0ABT5KVA0</accession>
<keyword evidence="4 5" id="KW-0663">Pyridoxal phosphate</keyword>
<evidence type="ECO:0000313" key="6">
    <source>
        <dbReference type="EMBL" id="MDC8786872.1"/>
    </source>
</evidence>
<keyword evidence="2 6" id="KW-0032">Aminotransferase</keyword>
<dbReference type="SUPFAM" id="SSF53383">
    <property type="entry name" value="PLP-dependent transferases"/>
    <property type="match status" value="1"/>
</dbReference>
<protein>
    <submittedName>
        <fullName evidence="6">Aspartate aminotransferase family protein</fullName>
    </submittedName>
</protein>
<dbReference type="Gene3D" id="3.90.1150.10">
    <property type="entry name" value="Aspartate Aminotransferase, domain 1"/>
    <property type="match status" value="1"/>
</dbReference>
<dbReference type="InterPro" id="IPR015424">
    <property type="entry name" value="PyrdxlP-dep_Trfase"/>
</dbReference>
<proteinExistence type="inferred from homology"/>
<dbReference type="InterPro" id="IPR015422">
    <property type="entry name" value="PyrdxlP-dep_Trfase_small"/>
</dbReference>
<evidence type="ECO:0000256" key="3">
    <source>
        <dbReference type="ARBA" id="ARBA00022679"/>
    </source>
</evidence>
<dbReference type="PANTHER" id="PTHR42684">
    <property type="entry name" value="ADENOSYLMETHIONINE-8-AMINO-7-OXONONANOATE AMINOTRANSFERASE"/>
    <property type="match status" value="1"/>
</dbReference>
<sequence length="458" mass="50245">MTSRTTAEWQAADARHFLHPFTDFKDLAKKGSRIIKKAENIYLWDSEGHKILDAMSGLWCVNMGYGQQPLIDAAAQQMKELPFYNAFFQTSTTPAIELAEVLAEVAPPHFQHVFFTSSGSEGNDTVVRMVRRYWDVLGQPNRQVIIGRINGYHGSTMAGASLGGMSGMHAQGGLPIPDITHIDQPHWYELGGSQSRDEFGITAARWLEDKILAVGPDRVAAFIGEPVQGAGGVIVPPATYWPEIQRICDKYGILLVSDEVICGFGRTGNWFGCETMGSKPDLMTFAKGVTSGYIPLGGVMVGERIAKVLIEQGGEFNHGFTYSGHPTACAVALANIRLMREQDVVRKVREELGPHLAQRFAELAKHPLVGEVQTCGMMGAVQLVKDKATRKAFDSALEVGMVCRTHCFNNGLIMRAVGDRMIVAPPLVMTVAQIDEMADLIQKVLDLTLAELNQRGWL</sequence>
<dbReference type="EMBL" id="JAQQXS010000017">
    <property type="protein sequence ID" value="MDC8786872.1"/>
    <property type="molecule type" value="Genomic_DNA"/>
</dbReference>
<evidence type="ECO:0000256" key="5">
    <source>
        <dbReference type="RuleBase" id="RU003560"/>
    </source>
</evidence>
<keyword evidence="3" id="KW-0808">Transferase</keyword>
<dbReference type="Proteomes" id="UP001219862">
    <property type="component" value="Unassembled WGS sequence"/>
</dbReference>
<dbReference type="InterPro" id="IPR015421">
    <property type="entry name" value="PyrdxlP-dep_Trfase_major"/>
</dbReference>
<dbReference type="InterPro" id="IPR005814">
    <property type="entry name" value="Aminotrans_3"/>
</dbReference>
<gene>
    <name evidence="6" type="ORF">PRZ01_16915</name>
</gene>
<dbReference type="CDD" id="cd00610">
    <property type="entry name" value="OAT_like"/>
    <property type="match status" value="1"/>
</dbReference>
<dbReference type="Gene3D" id="3.40.640.10">
    <property type="entry name" value="Type I PLP-dependent aspartate aminotransferase-like (Major domain)"/>
    <property type="match status" value="1"/>
</dbReference>
<comment type="caution">
    <text evidence="6">The sequence shown here is derived from an EMBL/GenBank/DDBJ whole genome shotgun (WGS) entry which is preliminary data.</text>
</comment>
<dbReference type="GO" id="GO:0008483">
    <property type="term" value="F:transaminase activity"/>
    <property type="evidence" value="ECO:0007669"/>
    <property type="project" value="UniProtKB-KW"/>
</dbReference>
<organism evidence="6 7">
    <name type="scientific">Roseateles koreensis</name>
    <dbReference type="NCBI Taxonomy" id="2987526"/>
    <lineage>
        <taxon>Bacteria</taxon>
        <taxon>Pseudomonadati</taxon>
        <taxon>Pseudomonadota</taxon>
        <taxon>Betaproteobacteria</taxon>
        <taxon>Burkholderiales</taxon>
        <taxon>Sphaerotilaceae</taxon>
        <taxon>Roseateles</taxon>
    </lineage>
</organism>
<dbReference type="PIRSF" id="PIRSF000521">
    <property type="entry name" value="Transaminase_4ab_Lys_Orn"/>
    <property type="match status" value="1"/>
</dbReference>
<comment type="similarity">
    <text evidence="5">Belongs to the class-III pyridoxal-phosphate-dependent aminotransferase family.</text>
</comment>
<reference evidence="6 7" key="1">
    <citation type="submission" date="2022-10" db="EMBL/GenBank/DDBJ databases">
        <title>paucibacter sp. hw8 Genome sequencing.</title>
        <authorList>
            <person name="Park S."/>
        </authorList>
    </citation>
    <scope>NUCLEOTIDE SEQUENCE [LARGE SCALE GENOMIC DNA]</scope>
    <source>
        <strain evidence="7">hw8</strain>
    </source>
</reference>
<name>A0ABT5KVA0_9BURK</name>
<dbReference type="InterPro" id="IPR049704">
    <property type="entry name" value="Aminotrans_3_PPA_site"/>
</dbReference>
<dbReference type="NCBIfam" id="NF004767">
    <property type="entry name" value="PRK06105.1"/>
    <property type="match status" value="1"/>
</dbReference>
<dbReference type="PROSITE" id="PS00600">
    <property type="entry name" value="AA_TRANSFER_CLASS_3"/>
    <property type="match status" value="1"/>
</dbReference>
<evidence type="ECO:0000256" key="4">
    <source>
        <dbReference type="ARBA" id="ARBA00022898"/>
    </source>
</evidence>
<evidence type="ECO:0000256" key="2">
    <source>
        <dbReference type="ARBA" id="ARBA00022576"/>
    </source>
</evidence>
<dbReference type="NCBIfam" id="NF005682">
    <property type="entry name" value="PRK07480.1"/>
    <property type="match status" value="1"/>
</dbReference>
<evidence type="ECO:0000256" key="1">
    <source>
        <dbReference type="ARBA" id="ARBA00001933"/>
    </source>
</evidence>
<dbReference type="PANTHER" id="PTHR42684:SF3">
    <property type="entry name" value="ADENOSYLMETHIONINE-8-AMINO-7-OXONONANOATE AMINOTRANSFERASE"/>
    <property type="match status" value="1"/>
</dbReference>
<dbReference type="Pfam" id="PF00202">
    <property type="entry name" value="Aminotran_3"/>
    <property type="match status" value="1"/>
</dbReference>
<keyword evidence="7" id="KW-1185">Reference proteome</keyword>
<evidence type="ECO:0000313" key="7">
    <source>
        <dbReference type="Proteomes" id="UP001219862"/>
    </source>
</evidence>
<comment type="cofactor">
    <cofactor evidence="1">
        <name>pyridoxal 5'-phosphate</name>
        <dbReference type="ChEBI" id="CHEBI:597326"/>
    </cofactor>
</comment>